<proteinExistence type="predicted"/>
<dbReference type="AlphaFoldDB" id="A0A915Q039"/>
<dbReference type="Proteomes" id="UP000887581">
    <property type="component" value="Unplaced"/>
</dbReference>
<sequence length="67" mass="7859">MEDVEKKVETEEKKKDEAKEAPEDDLDRTLKFCVQTINLSDGQLGTINHCFYLALPRRMKETKKMEL</sequence>
<name>A0A915Q039_9BILA</name>
<protein>
    <submittedName>
        <fullName evidence="3">Uncharacterized protein</fullName>
    </submittedName>
</protein>
<evidence type="ECO:0000313" key="2">
    <source>
        <dbReference type="Proteomes" id="UP000887581"/>
    </source>
</evidence>
<reference evidence="3" key="1">
    <citation type="submission" date="2022-11" db="UniProtKB">
        <authorList>
            <consortium name="WormBaseParasite"/>
        </authorList>
    </citation>
    <scope>IDENTIFICATION</scope>
</reference>
<feature type="compositionally biased region" description="Basic and acidic residues" evidence="1">
    <location>
        <begin position="1"/>
        <end position="21"/>
    </location>
</feature>
<accession>A0A915Q039</accession>
<evidence type="ECO:0000313" key="3">
    <source>
        <dbReference type="WBParaSite" id="sdigi.contig51.g3013.t1"/>
    </source>
</evidence>
<evidence type="ECO:0000256" key="1">
    <source>
        <dbReference type="SAM" id="MobiDB-lite"/>
    </source>
</evidence>
<keyword evidence="2" id="KW-1185">Reference proteome</keyword>
<dbReference type="WBParaSite" id="sdigi.contig51.g3013.t1">
    <property type="protein sequence ID" value="sdigi.contig51.g3013.t1"/>
    <property type="gene ID" value="sdigi.contig51.g3013"/>
</dbReference>
<organism evidence="2 3">
    <name type="scientific">Setaria digitata</name>
    <dbReference type="NCBI Taxonomy" id="48799"/>
    <lineage>
        <taxon>Eukaryota</taxon>
        <taxon>Metazoa</taxon>
        <taxon>Ecdysozoa</taxon>
        <taxon>Nematoda</taxon>
        <taxon>Chromadorea</taxon>
        <taxon>Rhabditida</taxon>
        <taxon>Spirurina</taxon>
        <taxon>Spiruromorpha</taxon>
        <taxon>Filarioidea</taxon>
        <taxon>Setariidae</taxon>
        <taxon>Setaria</taxon>
    </lineage>
</organism>
<feature type="region of interest" description="Disordered" evidence="1">
    <location>
        <begin position="1"/>
        <end position="24"/>
    </location>
</feature>